<evidence type="ECO:0000313" key="2">
    <source>
        <dbReference type="Proteomes" id="UP000010959"/>
    </source>
</evidence>
<dbReference type="EMBL" id="AMWG01000140">
    <property type="protein sequence ID" value="ELP30857.1"/>
    <property type="molecule type" value="Genomic_DNA"/>
</dbReference>
<reference evidence="1 2" key="1">
    <citation type="journal article" date="2013" name="Mar. Genomics">
        <title>Expression of sulfatases in Rhodopirellula baltica and the diversity of sulfatases in the genus Rhodopirellula.</title>
        <authorList>
            <person name="Wegner C.E."/>
            <person name="Richter-Heitmann T."/>
            <person name="Klindworth A."/>
            <person name="Klockow C."/>
            <person name="Richter M."/>
            <person name="Achstetter T."/>
            <person name="Glockner F.O."/>
            <person name="Harder J."/>
        </authorList>
    </citation>
    <scope>NUCLEOTIDE SEQUENCE [LARGE SCALE GENOMIC DNA]</scope>
    <source>
        <strain evidence="1 2">SWK14</strain>
    </source>
</reference>
<gene>
    <name evidence="1" type="ORF">RBSWK_05123</name>
</gene>
<organism evidence="1 2">
    <name type="scientific">Rhodopirellula baltica SWK14</name>
    <dbReference type="NCBI Taxonomy" id="993516"/>
    <lineage>
        <taxon>Bacteria</taxon>
        <taxon>Pseudomonadati</taxon>
        <taxon>Planctomycetota</taxon>
        <taxon>Planctomycetia</taxon>
        <taxon>Pirellulales</taxon>
        <taxon>Pirellulaceae</taxon>
        <taxon>Rhodopirellula</taxon>
    </lineage>
</organism>
<dbReference type="PATRIC" id="fig|993516.3.peg.5469"/>
<name>L7CB37_RHOBT</name>
<protein>
    <submittedName>
        <fullName evidence="1">Uncharacterized protein</fullName>
    </submittedName>
</protein>
<proteinExistence type="predicted"/>
<comment type="caution">
    <text evidence="1">The sequence shown here is derived from an EMBL/GenBank/DDBJ whole genome shotgun (WGS) entry which is preliminary data.</text>
</comment>
<dbReference type="AlphaFoldDB" id="L7CB37"/>
<evidence type="ECO:0000313" key="1">
    <source>
        <dbReference type="EMBL" id="ELP30857.1"/>
    </source>
</evidence>
<dbReference type="Proteomes" id="UP000010959">
    <property type="component" value="Unassembled WGS sequence"/>
</dbReference>
<accession>L7CB37</accession>
<sequence>MIGIHECWKQPLMHGGGFAFRYVMCMGVGCRNFHPSRNIDSCKS</sequence>